<evidence type="ECO:0000313" key="2">
    <source>
        <dbReference type="EMBL" id="RPA74748.1"/>
    </source>
</evidence>
<dbReference type="EMBL" id="ML119781">
    <property type="protein sequence ID" value="RPA74748.1"/>
    <property type="molecule type" value="Genomic_DNA"/>
</dbReference>
<feature type="compositionally biased region" description="Polar residues" evidence="1">
    <location>
        <begin position="189"/>
        <end position="202"/>
    </location>
</feature>
<evidence type="ECO:0000313" key="3">
    <source>
        <dbReference type="Proteomes" id="UP000275078"/>
    </source>
</evidence>
<dbReference type="Proteomes" id="UP000275078">
    <property type="component" value="Unassembled WGS sequence"/>
</dbReference>
<feature type="region of interest" description="Disordered" evidence="1">
    <location>
        <begin position="1"/>
        <end position="68"/>
    </location>
</feature>
<evidence type="ECO:0000256" key="1">
    <source>
        <dbReference type="SAM" id="MobiDB-lite"/>
    </source>
</evidence>
<protein>
    <submittedName>
        <fullName evidence="2">Uncharacterized protein</fullName>
    </submittedName>
</protein>
<reference evidence="2 3" key="1">
    <citation type="journal article" date="2018" name="Nat. Ecol. Evol.">
        <title>Pezizomycetes genomes reveal the molecular basis of ectomycorrhizal truffle lifestyle.</title>
        <authorList>
            <person name="Murat C."/>
            <person name="Payen T."/>
            <person name="Noel B."/>
            <person name="Kuo A."/>
            <person name="Morin E."/>
            <person name="Chen J."/>
            <person name="Kohler A."/>
            <person name="Krizsan K."/>
            <person name="Balestrini R."/>
            <person name="Da Silva C."/>
            <person name="Montanini B."/>
            <person name="Hainaut M."/>
            <person name="Levati E."/>
            <person name="Barry K.W."/>
            <person name="Belfiori B."/>
            <person name="Cichocki N."/>
            <person name="Clum A."/>
            <person name="Dockter R.B."/>
            <person name="Fauchery L."/>
            <person name="Guy J."/>
            <person name="Iotti M."/>
            <person name="Le Tacon F."/>
            <person name="Lindquist E.A."/>
            <person name="Lipzen A."/>
            <person name="Malagnac F."/>
            <person name="Mello A."/>
            <person name="Molinier V."/>
            <person name="Miyauchi S."/>
            <person name="Poulain J."/>
            <person name="Riccioni C."/>
            <person name="Rubini A."/>
            <person name="Sitrit Y."/>
            <person name="Splivallo R."/>
            <person name="Traeger S."/>
            <person name="Wang M."/>
            <person name="Zifcakova L."/>
            <person name="Wipf D."/>
            <person name="Zambonelli A."/>
            <person name="Paolocci F."/>
            <person name="Nowrousian M."/>
            <person name="Ottonello S."/>
            <person name="Baldrian P."/>
            <person name="Spatafora J.W."/>
            <person name="Henrissat B."/>
            <person name="Nagy L.G."/>
            <person name="Aury J.M."/>
            <person name="Wincker P."/>
            <person name="Grigoriev I.V."/>
            <person name="Bonfante P."/>
            <person name="Martin F.M."/>
        </authorList>
    </citation>
    <scope>NUCLEOTIDE SEQUENCE [LARGE SCALE GENOMIC DNA]</scope>
    <source>
        <strain evidence="2 3">RN42</strain>
    </source>
</reference>
<proteinExistence type="predicted"/>
<keyword evidence="3" id="KW-1185">Reference proteome</keyword>
<feature type="region of interest" description="Disordered" evidence="1">
    <location>
        <begin position="184"/>
        <end position="225"/>
    </location>
</feature>
<feature type="compositionally biased region" description="Gly residues" evidence="1">
    <location>
        <begin position="49"/>
        <end position="68"/>
    </location>
</feature>
<sequence length="225" mass="24300">MAERQRGSTSALQPGEDYGNSDGASGGSTGGGTDYDGKSETFKDSQGELGRGSASGGHTGGQNSGGVGAQLAVDDSGMFFAPGVGGMVYAVDFDSLRAIEEFRRWGDISTAEDNLIASRSVESWEEVDLGDETTHPIQQSGATPLEMYFSSIDFEAGYYDEYISVDDWEQIEEDWVEVRKEMVEKYEETTTSGNSDSLSRPTTPSPMPKGYDPMDWSPSFTYLST</sequence>
<feature type="compositionally biased region" description="Basic and acidic residues" evidence="1">
    <location>
        <begin position="35"/>
        <end position="46"/>
    </location>
</feature>
<organism evidence="2 3">
    <name type="scientific">Ascobolus immersus RN42</name>
    <dbReference type="NCBI Taxonomy" id="1160509"/>
    <lineage>
        <taxon>Eukaryota</taxon>
        <taxon>Fungi</taxon>
        <taxon>Dikarya</taxon>
        <taxon>Ascomycota</taxon>
        <taxon>Pezizomycotina</taxon>
        <taxon>Pezizomycetes</taxon>
        <taxon>Pezizales</taxon>
        <taxon>Ascobolaceae</taxon>
        <taxon>Ascobolus</taxon>
    </lineage>
</organism>
<feature type="compositionally biased region" description="Gly residues" evidence="1">
    <location>
        <begin position="24"/>
        <end position="34"/>
    </location>
</feature>
<gene>
    <name evidence="2" type="ORF">BJ508DRAFT_418465</name>
</gene>
<name>A0A3N4HQH2_ASCIM</name>
<dbReference type="AlphaFoldDB" id="A0A3N4HQH2"/>
<accession>A0A3N4HQH2</accession>